<keyword evidence="1" id="KW-0472">Membrane</keyword>
<reference evidence="3" key="4">
    <citation type="submission" date="2015-04" db="EMBL/GenBank/DDBJ databases">
        <title>Maintaining two mating types: Structure of the mating type locus and its role in heterokaryosis in Podospora anserina.</title>
        <authorList>
            <person name="Grognet P."/>
            <person name="Bidard F."/>
            <person name="Kuchly C."/>
            <person name="Chan Ho Tong L."/>
            <person name="Coppin E."/>
            <person name="Ait Benkhali J."/>
            <person name="Couloux A."/>
            <person name="Wincker P."/>
            <person name="Debuchy R."/>
            <person name="Silar P."/>
        </authorList>
    </citation>
    <scope>NUCLEOTIDE SEQUENCE</scope>
</reference>
<dbReference type="OrthoDB" id="3546297at2759"/>
<dbReference type="KEGG" id="pan:PODANSg09331"/>
<protein>
    <submittedName>
        <fullName evidence="2">Podospora anserina S mat+ genomic DNA chromosome 1, supercontig 1</fullName>
    </submittedName>
</protein>
<reference evidence="2 4" key="1">
    <citation type="journal article" date="2008" name="Genome Biol.">
        <title>The genome sequence of the model ascomycete fungus Podospora anserina.</title>
        <authorList>
            <person name="Espagne E."/>
            <person name="Lespinet O."/>
            <person name="Malagnac F."/>
            <person name="Da Silva C."/>
            <person name="Jaillon O."/>
            <person name="Porcel B.M."/>
            <person name="Couloux A."/>
            <person name="Aury J.-M."/>
            <person name="Segurens B."/>
            <person name="Poulain J."/>
            <person name="Anthouard V."/>
            <person name="Grossetete S."/>
            <person name="Khalili H."/>
            <person name="Coppin E."/>
            <person name="Dequard-Chablat M."/>
            <person name="Picard M."/>
            <person name="Contamine V."/>
            <person name="Arnaise S."/>
            <person name="Bourdais A."/>
            <person name="Berteaux-Lecellier V."/>
            <person name="Gautheret D."/>
            <person name="de Vries R.P."/>
            <person name="Battaglia E."/>
            <person name="Coutinho P.M."/>
            <person name="Danchin E.G.J."/>
            <person name="Henrissat B."/>
            <person name="El Khoury R."/>
            <person name="Sainsard-Chanet A."/>
            <person name="Boivin A."/>
            <person name="Pinan-Lucarre B."/>
            <person name="Sellem C.H."/>
            <person name="Debuchy R."/>
            <person name="Wincker P."/>
            <person name="Weissenbach J."/>
            <person name="Silar P."/>
        </authorList>
    </citation>
    <scope>NUCLEOTIDE SEQUENCE [LARGE SCALE GENOMIC DNA]</scope>
    <source>
        <strain evidence="4">S / ATCC MYA-4624 / DSM 980 / FGSC 10383</strain>
        <strain evidence="2">S mat+</strain>
    </source>
</reference>
<evidence type="ECO:0000313" key="4">
    <source>
        <dbReference type="Proteomes" id="UP000001197"/>
    </source>
</evidence>
<dbReference type="RefSeq" id="XP_001912285.1">
    <property type="nucleotide sequence ID" value="XM_001912250.1"/>
</dbReference>
<organism evidence="2">
    <name type="scientific">Podospora anserina (strain S / ATCC MYA-4624 / DSM 980 / FGSC 10383)</name>
    <name type="common">Pleurage anserina</name>
    <dbReference type="NCBI Taxonomy" id="515849"/>
    <lineage>
        <taxon>Eukaryota</taxon>
        <taxon>Fungi</taxon>
        <taxon>Dikarya</taxon>
        <taxon>Ascomycota</taxon>
        <taxon>Pezizomycotina</taxon>
        <taxon>Sordariomycetes</taxon>
        <taxon>Sordariomycetidae</taxon>
        <taxon>Sordariales</taxon>
        <taxon>Podosporaceae</taxon>
        <taxon>Podospora</taxon>
        <taxon>Podospora anserina</taxon>
    </lineage>
</organism>
<evidence type="ECO:0000313" key="3">
    <source>
        <dbReference type="EMBL" id="CDP22408.1"/>
    </source>
</evidence>
<reference evidence="2" key="2">
    <citation type="submission" date="2008-07" db="EMBL/GenBank/DDBJ databases">
        <authorList>
            <person name="Genoscope - CEA"/>
        </authorList>
    </citation>
    <scope>NUCLEOTIDE SEQUENCE</scope>
    <source>
        <strain evidence="2">S mat+</strain>
    </source>
</reference>
<reference evidence="4" key="3">
    <citation type="journal article" date="2014" name="Genetics">
        <title>Maintaining two mating types: Structure of the mating type locus and its role in heterokaryosis in Podospora anserina.</title>
        <authorList>
            <person name="Grognet P."/>
            <person name="Bidard F."/>
            <person name="Kuchly C."/>
            <person name="Tong L.C.H."/>
            <person name="Coppin E."/>
            <person name="Benkhali J.A."/>
            <person name="Couloux A."/>
            <person name="Wincker P."/>
            <person name="Debuchy R."/>
            <person name="Silar P."/>
        </authorList>
    </citation>
    <scope>GENOME REANNOTATION</scope>
    <source>
        <strain evidence="4">S / ATCC MYA-4624 / DSM 980 / FGSC 10383</strain>
    </source>
</reference>
<keyword evidence="1" id="KW-1133">Transmembrane helix</keyword>
<gene>
    <name evidence="2" type="ORF">PODANS_1_10</name>
</gene>
<sequence length="342" mass="38054">MDTGPDVSDPLFLDQAFERLLSQASKIHAESRQQSKAKTWQKSLDSALEREMGHSHMIQLVEQLTQQVNEKLEIALHDSPTQNDSETFTKVFLKSLEGRLRCHIESSIQRALRSVPGILTTPLPWPTHKAAINQSELDESFPTGFAHYVGARPRYQIGNLTQDALGESLRYSIGGVESLSPDGLAKMNTLRKRFENGFGYDLGHDSSDWKSMEENQSNRKDSTFRRLLVRLVGKVLPVRVTYTEAERRRRWVDFVSKRPPKEVSFLVDSLVRFILALCGGALVIVPIVIMVLFPGILRCLIVTGVSVLTGGIFAANFQCHGAGGHSYLFSCSCGVSGVEHGI</sequence>
<dbReference type="eggNOG" id="ENOG502STR3">
    <property type="taxonomic scope" value="Eukaryota"/>
</dbReference>
<evidence type="ECO:0000256" key="1">
    <source>
        <dbReference type="SAM" id="Phobius"/>
    </source>
</evidence>
<dbReference type="Proteomes" id="UP000001197">
    <property type="component" value="Chromosome 1"/>
</dbReference>
<keyword evidence="4" id="KW-1185">Reference proteome</keyword>
<dbReference type="EMBL" id="CU633438">
    <property type="protein sequence ID" value="CAP59764.1"/>
    <property type="molecule type" value="Genomic_DNA"/>
</dbReference>
<dbReference type="GeneID" id="6196955"/>
<dbReference type="HOGENOM" id="CLU_811631_0_0_1"/>
<dbReference type="VEuPathDB" id="FungiDB:PODANS_1_10"/>
<name>B2A9L7_PODAN</name>
<accession>B2A9L7</accession>
<evidence type="ECO:0000313" key="2">
    <source>
        <dbReference type="EMBL" id="CAP59764.1"/>
    </source>
</evidence>
<proteinExistence type="predicted"/>
<keyword evidence="1" id="KW-0812">Transmembrane</keyword>
<dbReference type="AlphaFoldDB" id="B2A9L7"/>
<dbReference type="EMBL" id="FO904936">
    <property type="protein sequence ID" value="CDP22408.1"/>
    <property type="molecule type" value="Genomic_DNA"/>
</dbReference>
<feature type="transmembrane region" description="Helical" evidence="1">
    <location>
        <begin position="270"/>
        <end position="293"/>
    </location>
</feature>